<organism evidence="8 9">
    <name type="scientific">Carnegiea gigantea</name>
    <dbReference type="NCBI Taxonomy" id="171969"/>
    <lineage>
        <taxon>Eukaryota</taxon>
        <taxon>Viridiplantae</taxon>
        <taxon>Streptophyta</taxon>
        <taxon>Embryophyta</taxon>
        <taxon>Tracheophyta</taxon>
        <taxon>Spermatophyta</taxon>
        <taxon>Magnoliopsida</taxon>
        <taxon>eudicotyledons</taxon>
        <taxon>Gunneridae</taxon>
        <taxon>Pentapetalae</taxon>
        <taxon>Caryophyllales</taxon>
        <taxon>Cactineae</taxon>
        <taxon>Cactaceae</taxon>
        <taxon>Cactoideae</taxon>
        <taxon>Echinocereeae</taxon>
        <taxon>Carnegiea</taxon>
    </lineage>
</organism>
<keyword evidence="9" id="KW-1185">Reference proteome</keyword>
<feature type="compositionally biased region" description="Basic and acidic residues" evidence="6">
    <location>
        <begin position="99"/>
        <end position="110"/>
    </location>
</feature>
<keyword evidence="3" id="KW-0238">DNA-binding</keyword>
<dbReference type="PROSITE" id="PS50811">
    <property type="entry name" value="WRKY"/>
    <property type="match status" value="1"/>
</dbReference>
<comment type="caution">
    <text evidence="8">The sequence shown here is derived from an EMBL/GenBank/DDBJ whole genome shotgun (WGS) entry which is preliminary data.</text>
</comment>
<dbReference type="InterPro" id="IPR044810">
    <property type="entry name" value="WRKY_plant"/>
</dbReference>
<feature type="domain" description="WRKY" evidence="7">
    <location>
        <begin position="117"/>
        <end position="154"/>
    </location>
</feature>
<evidence type="ECO:0000256" key="3">
    <source>
        <dbReference type="ARBA" id="ARBA00023125"/>
    </source>
</evidence>
<feature type="compositionally biased region" description="Low complexity" evidence="6">
    <location>
        <begin position="216"/>
        <end position="238"/>
    </location>
</feature>
<dbReference type="EMBL" id="JAKOGI010000147">
    <property type="protein sequence ID" value="KAJ8442092.1"/>
    <property type="molecule type" value="Genomic_DNA"/>
</dbReference>
<dbReference type="GO" id="GO:0005634">
    <property type="term" value="C:nucleus"/>
    <property type="evidence" value="ECO:0007669"/>
    <property type="project" value="UniProtKB-SubCell"/>
</dbReference>
<dbReference type="Gene3D" id="2.20.25.80">
    <property type="entry name" value="WRKY domain"/>
    <property type="match status" value="1"/>
</dbReference>
<dbReference type="SUPFAM" id="SSF118290">
    <property type="entry name" value="WRKY DNA-binding domain"/>
    <property type="match status" value="1"/>
</dbReference>
<evidence type="ECO:0000256" key="4">
    <source>
        <dbReference type="ARBA" id="ARBA00023163"/>
    </source>
</evidence>
<dbReference type="InterPro" id="IPR036576">
    <property type="entry name" value="WRKY_dom_sf"/>
</dbReference>
<proteinExistence type="predicted"/>
<protein>
    <recommendedName>
        <fullName evidence="7">WRKY domain-containing protein</fullName>
    </recommendedName>
</protein>
<feature type="region of interest" description="Disordered" evidence="6">
    <location>
        <begin position="157"/>
        <end position="180"/>
    </location>
</feature>
<dbReference type="InterPro" id="IPR003657">
    <property type="entry name" value="WRKY_dom"/>
</dbReference>
<evidence type="ECO:0000256" key="6">
    <source>
        <dbReference type="SAM" id="MobiDB-lite"/>
    </source>
</evidence>
<dbReference type="GO" id="GO:0003700">
    <property type="term" value="F:DNA-binding transcription factor activity"/>
    <property type="evidence" value="ECO:0007669"/>
    <property type="project" value="InterPro"/>
</dbReference>
<dbReference type="Proteomes" id="UP001153076">
    <property type="component" value="Unassembled WGS sequence"/>
</dbReference>
<dbReference type="Pfam" id="PF03106">
    <property type="entry name" value="WRKY"/>
    <property type="match status" value="1"/>
</dbReference>
<dbReference type="PANTHER" id="PTHR32096:SF146">
    <property type="entry name" value="WRKY TRANSCRIPTION FACTOR 19-RELATED"/>
    <property type="match status" value="1"/>
</dbReference>
<dbReference type="AlphaFoldDB" id="A0A9Q1QH88"/>
<feature type="region of interest" description="Disordered" evidence="6">
    <location>
        <begin position="213"/>
        <end position="240"/>
    </location>
</feature>
<evidence type="ECO:0000256" key="2">
    <source>
        <dbReference type="ARBA" id="ARBA00023015"/>
    </source>
</evidence>
<gene>
    <name evidence="8" type="ORF">Cgig2_007930</name>
</gene>
<keyword evidence="2" id="KW-0805">Transcription regulation</keyword>
<evidence type="ECO:0000256" key="5">
    <source>
        <dbReference type="ARBA" id="ARBA00023242"/>
    </source>
</evidence>
<keyword evidence="4" id="KW-0804">Transcription</keyword>
<evidence type="ECO:0000259" key="7">
    <source>
        <dbReference type="PROSITE" id="PS50811"/>
    </source>
</evidence>
<evidence type="ECO:0000256" key="1">
    <source>
        <dbReference type="ARBA" id="ARBA00004123"/>
    </source>
</evidence>
<evidence type="ECO:0000313" key="9">
    <source>
        <dbReference type="Proteomes" id="UP001153076"/>
    </source>
</evidence>
<comment type="subcellular location">
    <subcellularLocation>
        <location evidence="1">Nucleus</location>
    </subcellularLocation>
</comment>
<feature type="compositionally biased region" description="Polar residues" evidence="6">
    <location>
        <begin position="88"/>
        <end position="98"/>
    </location>
</feature>
<evidence type="ECO:0000313" key="8">
    <source>
        <dbReference type="EMBL" id="KAJ8442092.1"/>
    </source>
</evidence>
<sequence length="322" mass="36091">MESKSVSDSLLEKMLMNELIQGRDVAKQLQLIFFKDQQLSPTTCSNEADAQDLMIQKILACFDKSITILQSDSINQLSQQIVVGTTDSPTSFCGSPKSQDSDGDFKDPDQKDELRKRAYYRCTLRKMQGCLATKQVQRCDDDPTIFEVTYRGKHTCAQAAASSSNPHPHPNPNPNPSLADIKLEPIETLPYPHHHQQPSHEIILSFQRDQQKDIKPFNPNNNYPNNSPSFSFPSSSNPRVTTHRAPITVLHNNNNNFTSHTSFSPNTYVCSSSLMMTTFDPQGHASSSAASINSPMATTPEFLFDQGEFDPDFMFDNSQFFP</sequence>
<dbReference type="OrthoDB" id="1709315at2759"/>
<dbReference type="SMART" id="SM00774">
    <property type="entry name" value="WRKY"/>
    <property type="match status" value="1"/>
</dbReference>
<reference evidence="8" key="1">
    <citation type="submission" date="2022-04" db="EMBL/GenBank/DDBJ databases">
        <title>Carnegiea gigantea Genome sequencing and assembly v2.</title>
        <authorList>
            <person name="Copetti D."/>
            <person name="Sanderson M.J."/>
            <person name="Burquez A."/>
            <person name="Wojciechowski M.F."/>
        </authorList>
    </citation>
    <scope>NUCLEOTIDE SEQUENCE</scope>
    <source>
        <strain evidence="8">SGP5-SGP5p</strain>
        <tissue evidence="8">Aerial part</tissue>
    </source>
</reference>
<feature type="region of interest" description="Disordered" evidence="6">
    <location>
        <begin position="88"/>
        <end position="110"/>
    </location>
</feature>
<accession>A0A9Q1QH88</accession>
<dbReference type="GO" id="GO:0000976">
    <property type="term" value="F:transcription cis-regulatory region binding"/>
    <property type="evidence" value="ECO:0007669"/>
    <property type="project" value="TreeGrafter"/>
</dbReference>
<name>A0A9Q1QH88_9CARY</name>
<keyword evidence="5" id="KW-0539">Nucleus</keyword>
<dbReference type="PANTHER" id="PTHR32096">
    <property type="entry name" value="WRKY TRANSCRIPTION FACTOR 30-RELATED-RELATED"/>
    <property type="match status" value="1"/>
</dbReference>